<dbReference type="InterPro" id="IPR013325">
    <property type="entry name" value="RNA_pol_sigma_r2"/>
</dbReference>
<comment type="similarity">
    <text evidence="1">Belongs to the sigma-70 factor family. ECF subfamily.</text>
</comment>
<gene>
    <name evidence="7" type="ORF">ARMA_2802</name>
    <name evidence="8" type="ORF">SE16_10175</name>
</gene>
<dbReference type="RefSeq" id="WP_054494068.1">
    <property type="nucleotide sequence ID" value="NZ_BBZA01000249.1"/>
</dbReference>
<dbReference type="Pfam" id="PF04542">
    <property type="entry name" value="Sigma70_r2"/>
    <property type="match status" value="1"/>
</dbReference>
<evidence type="ECO:0000313" key="9">
    <source>
        <dbReference type="Proteomes" id="UP000037784"/>
    </source>
</evidence>
<dbReference type="EMBL" id="BBZA01000249">
    <property type="protein sequence ID" value="GAP64379.1"/>
    <property type="molecule type" value="Genomic_DNA"/>
</dbReference>
<dbReference type="Proteomes" id="UP000050502">
    <property type="component" value="Unassembled WGS sequence"/>
</dbReference>
<dbReference type="InterPro" id="IPR007627">
    <property type="entry name" value="RNA_pol_sigma70_r2"/>
</dbReference>
<reference evidence="9" key="3">
    <citation type="submission" date="2015-08" db="EMBL/GenBank/DDBJ databases">
        <title>Draft Genome Sequence of a Heterotrophic Facultative Anaerobic Bacterium Ardenticatena maritima Strain 110S.</title>
        <authorList>
            <person name="Kawaichi S."/>
            <person name="Yoshida T."/>
            <person name="Sako Y."/>
            <person name="Nakamura R."/>
        </authorList>
    </citation>
    <scope>NUCLEOTIDE SEQUENCE [LARGE SCALE GENOMIC DNA]</scope>
    <source>
        <strain evidence="9">110S</strain>
    </source>
</reference>
<keyword evidence="4" id="KW-0804">Transcription</keyword>
<dbReference type="SUPFAM" id="SSF88946">
    <property type="entry name" value="Sigma2 domain of RNA polymerase sigma factors"/>
    <property type="match status" value="1"/>
</dbReference>
<dbReference type="SUPFAM" id="SSF88659">
    <property type="entry name" value="Sigma3 and sigma4 domains of RNA polymerase sigma factors"/>
    <property type="match status" value="1"/>
</dbReference>
<dbReference type="AlphaFoldDB" id="A0A0M8KBK1"/>
<dbReference type="STRING" id="872965.SE16_10175"/>
<reference evidence="8 10" key="2">
    <citation type="submission" date="2015-07" db="EMBL/GenBank/DDBJ databases">
        <title>Whole genome sequence of Ardenticatena maritima DSM 23922.</title>
        <authorList>
            <person name="Hemp J."/>
            <person name="Ward L.M."/>
            <person name="Pace L.A."/>
            <person name="Fischer W.W."/>
        </authorList>
    </citation>
    <scope>NUCLEOTIDE SEQUENCE [LARGE SCALE GENOMIC DNA]</scope>
    <source>
        <strain evidence="8 10">110S</strain>
    </source>
</reference>
<organism evidence="7 9">
    <name type="scientific">Ardenticatena maritima</name>
    <dbReference type="NCBI Taxonomy" id="872965"/>
    <lineage>
        <taxon>Bacteria</taxon>
        <taxon>Bacillati</taxon>
        <taxon>Chloroflexota</taxon>
        <taxon>Ardenticatenia</taxon>
        <taxon>Ardenticatenales</taxon>
        <taxon>Ardenticatenaceae</taxon>
        <taxon>Ardenticatena</taxon>
    </lineage>
</organism>
<name>A0A0M8KBK1_9CHLR</name>
<dbReference type="EMBL" id="LGKN01000005">
    <property type="protein sequence ID" value="KPL87894.1"/>
    <property type="molecule type" value="Genomic_DNA"/>
</dbReference>
<evidence type="ECO:0000313" key="7">
    <source>
        <dbReference type="EMBL" id="GAP64379.1"/>
    </source>
</evidence>
<feature type="domain" description="RNA polymerase sigma-70 region 2" evidence="5">
    <location>
        <begin position="30"/>
        <end position="99"/>
    </location>
</feature>
<comment type="caution">
    <text evidence="7">The sequence shown here is derived from an EMBL/GenBank/DDBJ whole genome shotgun (WGS) entry which is preliminary data.</text>
</comment>
<accession>A0A0M8KBK1</accession>
<dbReference type="Gene3D" id="1.10.1740.10">
    <property type="match status" value="1"/>
</dbReference>
<dbReference type="InterPro" id="IPR036388">
    <property type="entry name" value="WH-like_DNA-bd_sf"/>
</dbReference>
<dbReference type="InterPro" id="IPR013324">
    <property type="entry name" value="RNA_pol_sigma_r3/r4-like"/>
</dbReference>
<feature type="domain" description="RNA polymerase sigma factor 70 region 4 type 2" evidence="6">
    <location>
        <begin position="126"/>
        <end position="177"/>
    </location>
</feature>
<proteinExistence type="inferred from homology"/>
<evidence type="ECO:0000256" key="2">
    <source>
        <dbReference type="ARBA" id="ARBA00023015"/>
    </source>
</evidence>
<keyword evidence="2" id="KW-0805">Transcription regulation</keyword>
<dbReference type="GO" id="GO:0016987">
    <property type="term" value="F:sigma factor activity"/>
    <property type="evidence" value="ECO:0007669"/>
    <property type="project" value="UniProtKB-KW"/>
</dbReference>
<dbReference type="Proteomes" id="UP000037784">
    <property type="component" value="Unassembled WGS sequence"/>
</dbReference>
<dbReference type="PANTHER" id="PTHR43133">
    <property type="entry name" value="RNA POLYMERASE ECF-TYPE SIGMA FACTO"/>
    <property type="match status" value="1"/>
</dbReference>
<dbReference type="NCBIfam" id="TIGR02937">
    <property type="entry name" value="sigma70-ECF"/>
    <property type="match status" value="1"/>
</dbReference>
<evidence type="ECO:0000313" key="8">
    <source>
        <dbReference type="EMBL" id="KPL87894.1"/>
    </source>
</evidence>
<evidence type="ECO:0000259" key="5">
    <source>
        <dbReference type="Pfam" id="PF04542"/>
    </source>
</evidence>
<dbReference type="Gene3D" id="1.10.10.10">
    <property type="entry name" value="Winged helix-like DNA-binding domain superfamily/Winged helix DNA-binding domain"/>
    <property type="match status" value="1"/>
</dbReference>
<evidence type="ECO:0000313" key="10">
    <source>
        <dbReference type="Proteomes" id="UP000050502"/>
    </source>
</evidence>
<keyword evidence="3" id="KW-0731">Sigma factor</keyword>
<dbReference type="InterPro" id="IPR013249">
    <property type="entry name" value="RNA_pol_sigma70_r4_t2"/>
</dbReference>
<dbReference type="GO" id="GO:0006352">
    <property type="term" value="P:DNA-templated transcription initiation"/>
    <property type="evidence" value="ECO:0007669"/>
    <property type="project" value="InterPro"/>
</dbReference>
<sequence length="194" mass="22680">MLLLALILEEDDSDLVHRVAQGDEDAFRRLYEKYLDAVYSMALKVTRDPHMAEDVAQEVFVRLWQRAGQYRKKRGRLLSWLLSITRNHAIDRLRYHNRRPVAEEELDLGRQNTGARTIWEAFEDDIIRLSLDELPDEQRQCLELAFFYGLSHTDIAEMLGVPLGTVKSRIRLGLQKLRAIYLEEAQSETQTPRV</sequence>
<evidence type="ECO:0000259" key="6">
    <source>
        <dbReference type="Pfam" id="PF08281"/>
    </source>
</evidence>
<dbReference type="GO" id="GO:0003677">
    <property type="term" value="F:DNA binding"/>
    <property type="evidence" value="ECO:0007669"/>
    <property type="project" value="InterPro"/>
</dbReference>
<reference evidence="7 9" key="1">
    <citation type="journal article" date="2015" name="Genome Announc.">
        <title>Draft Genome Sequence of a Heterotrophic Facultative Anaerobic Thermophilic Bacterium, Ardenticatena maritima Strain 110ST.</title>
        <authorList>
            <person name="Kawaichi S."/>
            <person name="Yoshida T."/>
            <person name="Sako Y."/>
            <person name="Nakamura R."/>
        </authorList>
    </citation>
    <scope>NUCLEOTIDE SEQUENCE [LARGE SCALE GENOMIC DNA]</scope>
    <source>
        <strain evidence="7 9">110S</strain>
    </source>
</reference>
<evidence type="ECO:0000256" key="4">
    <source>
        <dbReference type="ARBA" id="ARBA00023163"/>
    </source>
</evidence>
<dbReference type="CDD" id="cd06171">
    <property type="entry name" value="Sigma70_r4"/>
    <property type="match status" value="1"/>
</dbReference>
<evidence type="ECO:0000256" key="3">
    <source>
        <dbReference type="ARBA" id="ARBA00023082"/>
    </source>
</evidence>
<protein>
    <submittedName>
        <fullName evidence="7">RNA polymerase sigma-70 factor, ECF subfamily</fullName>
    </submittedName>
</protein>
<keyword evidence="9" id="KW-1185">Reference proteome</keyword>
<evidence type="ECO:0000256" key="1">
    <source>
        <dbReference type="ARBA" id="ARBA00010641"/>
    </source>
</evidence>
<dbReference type="Pfam" id="PF08281">
    <property type="entry name" value="Sigma70_r4_2"/>
    <property type="match status" value="1"/>
</dbReference>
<dbReference type="InterPro" id="IPR039425">
    <property type="entry name" value="RNA_pol_sigma-70-like"/>
</dbReference>
<dbReference type="PANTHER" id="PTHR43133:SF62">
    <property type="entry name" value="RNA POLYMERASE SIGMA FACTOR SIGZ"/>
    <property type="match status" value="1"/>
</dbReference>
<dbReference type="OrthoDB" id="9784272at2"/>
<dbReference type="InParanoid" id="A0A0M8KBK1"/>
<dbReference type="InterPro" id="IPR014284">
    <property type="entry name" value="RNA_pol_sigma-70_dom"/>
</dbReference>